<dbReference type="GeneID" id="9044886"/>
<name>C5LVT9_PERM5</name>
<dbReference type="OrthoDB" id="2328924at2759"/>
<evidence type="ECO:0008006" key="3">
    <source>
        <dbReference type="Google" id="ProtNLM"/>
    </source>
</evidence>
<dbReference type="InParanoid" id="C5LVT9"/>
<reference evidence="1 2" key="1">
    <citation type="submission" date="2008-07" db="EMBL/GenBank/DDBJ databases">
        <authorList>
            <person name="El-Sayed N."/>
            <person name="Caler E."/>
            <person name="Inman J."/>
            <person name="Amedeo P."/>
            <person name="Hass B."/>
            <person name="Wortman J."/>
        </authorList>
    </citation>
    <scope>NUCLEOTIDE SEQUENCE [LARGE SCALE GENOMIC DNA]</scope>
    <source>
        <strain evidence="2">ATCC 50983 / TXsc</strain>
    </source>
</reference>
<sequence>MEAGDVLVFTEALMHGTLPWKGTHTRRTLLFRFGPATCAYARGYLCSPAEIAKLNLSETAKEMLLPPYHSRYDRAVASQRSEEQLDYDRKLVPSYLGEQCYLLYLCIRAILVKASG</sequence>
<dbReference type="Proteomes" id="UP000007800">
    <property type="component" value="Unassembled WGS sequence"/>
</dbReference>
<dbReference type="OMA" id="EQCYLLY"/>
<dbReference type="RefSeq" id="XP_002766495.1">
    <property type="nucleotide sequence ID" value="XM_002766449.1"/>
</dbReference>
<dbReference type="Gene3D" id="2.60.120.620">
    <property type="entry name" value="q2cbj1_9rhob like domain"/>
    <property type="match status" value="1"/>
</dbReference>
<organism evidence="2">
    <name type="scientific">Perkinsus marinus (strain ATCC 50983 / TXsc)</name>
    <dbReference type="NCBI Taxonomy" id="423536"/>
    <lineage>
        <taxon>Eukaryota</taxon>
        <taxon>Sar</taxon>
        <taxon>Alveolata</taxon>
        <taxon>Perkinsozoa</taxon>
        <taxon>Perkinsea</taxon>
        <taxon>Perkinsida</taxon>
        <taxon>Perkinsidae</taxon>
        <taxon>Perkinsus</taxon>
    </lineage>
</organism>
<gene>
    <name evidence="1" type="ORF">Pmar_PMAR018333</name>
</gene>
<dbReference type="AlphaFoldDB" id="C5LVT9"/>
<dbReference type="EMBL" id="GG685971">
    <property type="protein sequence ID" value="EEQ99212.1"/>
    <property type="molecule type" value="Genomic_DNA"/>
</dbReference>
<keyword evidence="2" id="KW-1185">Reference proteome</keyword>
<dbReference type="SUPFAM" id="SSF51197">
    <property type="entry name" value="Clavaminate synthase-like"/>
    <property type="match status" value="1"/>
</dbReference>
<accession>C5LVT9</accession>
<evidence type="ECO:0000313" key="2">
    <source>
        <dbReference type="Proteomes" id="UP000007800"/>
    </source>
</evidence>
<proteinExistence type="predicted"/>
<evidence type="ECO:0000313" key="1">
    <source>
        <dbReference type="EMBL" id="EEQ99212.1"/>
    </source>
</evidence>
<protein>
    <recommendedName>
        <fullName evidence="3">Phytanoyl-CoA dioxygenase family protein</fullName>
    </recommendedName>
</protein>